<evidence type="ECO:0000313" key="5">
    <source>
        <dbReference type="EMBL" id="MFL9881133.1"/>
    </source>
</evidence>
<dbReference type="Gene3D" id="1.10.357.10">
    <property type="entry name" value="Tetracycline Repressor, domain 2"/>
    <property type="match status" value="1"/>
</dbReference>
<dbReference type="PANTHER" id="PTHR30055">
    <property type="entry name" value="HTH-TYPE TRANSCRIPTIONAL REGULATOR RUTR"/>
    <property type="match status" value="1"/>
</dbReference>
<dbReference type="PANTHER" id="PTHR30055:SF226">
    <property type="entry name" value="HTH-TYPE TRANSCRIPTIONAL REGULATOR PKSA"/>
    <property type="match status" value="1"/>
</dbReference>
<evidence type="ECO:0000259" key="4">
    <source>
        <dbReference type="PROSITE" id="PS50977"/>
    </source>
</evidence>
<sequence length="219" mass="24348">MKVDTARPTSTTNEFAGDDTDPRSEILDAAALAFMTKGYAATSIDDVADILSATKGKIYHHYRKKADLFFDVHKRGMEMDLAAVQAAASLSHQKAIDKLRAMTLAHITVIMDHLPYQRVAVQGLEMHLAGETTAAQREVLSEILVLRDQYENLFRDTIRLVMEEGHAPQQDLQIVVKAFFGALNWTTIWFRPRTDQTEAEKLTVADTIATFAIRGLGAA</sequence>
<feature type="region of interest" description="Disordered" evidence="3">
    <location>
        <begin position="1"/>
        <end position="21"/>
    </location>
</feature>
<dbReference type="InterPro" id="IPR001647">
    <property type="entry name" value="HTH_TetR"/>
</dbReference>
<dbReference type="InterPro" id="IPR041490">
    <property type="entry name" value="KstR2_TetR_C"/>
</dbReference>
<dbReference type="InterPro" id="IPR009057">
    <property type="entry name" value="Homeodomain-like_sf"/>
</dbReference>
<keyword evidence="6" id="KW-1185">Reference proteome</keyword>
<dbReference type="SUPFAM" id="SSF46689">
    <property type="entry name" value="Homeodomain-like"/>
    <property type="match status" value="1"/>
</dbReference>
<evidence type="ECO:0000256" key="1">
    <source>
        <dbReference type="ARBA" id="ARBA00023125"/>
    </source>
</evidence>
<dbReference type="InterPro" id="IPR036271">
    <property type="entry name" value="Tet_transcr_reg_TetR-rel_C_sf"/>
</dbReference>
<accession>A0ABW8ZFH7</accession>
<proteinExistence type="predicted"/>
<evidence type="ECO:0000256" key="2">
    <source>
        <dbReference type="PROSITE-ProRule" id="PRU00335"/>
    </source>
</evidence>
<dbReference type="PRINTS" id="PR00455">
    <property type="entry name" value="HTHTETR"/>
</dbReference>
<dbReference type="SUPFAM" id="SSF48498">
    <property type="entry name" value="Tetracyclin repressor-like, C-terminal domain"/>
    <property type="match status" value="1"/>
</dbReference>
<evidence type="ECO:0000313" key="6">
    <source>
        <dbReference type="Proteomes" id="UP001629214"/>
    </source>
</evidence>
<dbReference type="InterPro" id="IPR050109">
    <property type="entry name" value="HTH-type_TetR-like_transc_reg"/>
</dbReference>
<name>A0ABW8ZFH7_9BURK</name>
<reference evidence="5 6" key="1">
    <citation type="journal article" date="2024" name="Chem. Sci.">
        <title>Discovery of megapolipeptins by genome mining of a Burkholderiales bacteria collection.</title>
        <authorList>
            <person name="Paulo B.S."/>
            <person name="Recchia M.J.J."/>
            <person name="Lee S."/>
            <person name="Fergusson C.H."/>
            <person name="Romanowski S.B."/>
            <person name="Hernandez A."/>
            <person name="Krull N."/>
            <person name="Liu D.Y."/>
            <person name="Cavanagh H."/>
            <person name="Bos A."/>
            <person name="Gray C.A."/>
            <person name="Murphy B.T."/>
            <person name="Linington R.G."/>
            <person name="Eustaquio A.S."/>
        </authorList>
    </citation>
    <scope>NUCLEOTIDE SEQUENCE [LARGE SCALE GENOMIC DNA]</scope>
    <source>
        <strain evidence="5 6">RL21-008-BIB-B</strain>
    </source>
</reference>
<feature type="domain" description="HTH tetR-type" evidence="4">
    <location>
        <begin position="20"/>
        <end position="80"/>
    </location>
</feature>
<dbReference type="RefSeq" id="WP_408170286.1">
    <property type="nucleotide sequence ID" value="NZ_JAQQFR010000019.1"/>
</dbReference>
<evidence type="ECO:0000256" key="3">
    <source>
        <dbReference type="SAM" id="MobiDB-lite"/>
    </source>
</evidence>
<organism evidence="5 6">
    <name type="scientific">Herbaspirillum rhizosphaerae</name>
    <dbReference type="NCBI Taxonomy" id="346179"/>
    <lineage>
        <taxon>Bacteria</taxon>
        <taxon>Pseudomonadati</taxon>
        <taxon>Pseudomonadota</taxon>
        <taxon>Betaproteobacteria</taxon>
        <taxon>Burkholderiales</taxon>
        <taxon>Oxalobacteraceae</taxon>
        <taxon>Herbaspirillum</taxon>
    </lineage>
</organism>
<dbReference type="Pfam" id="PF00440">
    <property type="entry name" value="TetR_N"/>
    <property type="match status" value="1"/>
</dbReference>
<protein>
    <submittedName>
        <fullName evidence="5">TetR family transcriptional regulator</fullName>
    </submittedName>
</protein>
<dbReference type="Proteomes" id="UP001629214">
    <property type="component" value="Unassembled WGS sequence"/>
</dbReference>
<dbReference type="Pfam" id="PF17932">
    <property type="entry name" value="TetR_C_24"/>
    <property type="match status" value="1"/>
</dbReference>
<feature type="DNA-binding region" description="H-T-H motif" evidence="2">
    <location>
        <begin position="43"/>
        <end position="62"/>
    </location>
</feature>
<comment type="caution">
    <text evidence="5">The sequence shown here is derived from an EMBL/GenBank/DDBJ whole genome shotgun (WGS) entry which is preliminary data.</text>
</comment>
<dbReference type="EMBL" id="JAQQFR010000019">
    <property type="protein sequence ID" value="MFL9881133.1"/>
    <property type="molecule type" value="Genomic_DNA"/>
</dbReference>
<dbReference type="Gene3D" id="1.10.10.60">
    <property type="entry name" value="Homeodomain-like"/>
    <property type="match status" value="1"/>
</dbReference>
<dbReference type="PROSITE" id="PS50977">
    <property type="entry name" value="HTH_TETR_2"/>
    <property type="match status" value="1"/>
</dbReference>
<keyword evidence="1 2" id="KW-0238">DNA-binding</keyword>
<gene>
    <name evidence="5" type="ORF">PQR63_22235</name>
</gene>